<comment type="function">
    <text evidence="8">Involved in beta-(1--&gt;2)glucan export. Transmembrane domains (TMD) form a pore in the inner membrane and the ATP-binding domain (NBD) is responsible for energy generation.</text>
</comment>
<evidence type="ECO:0000256" key="7">
    <source>
        <dbReference type="ARBA" id="ARBA00023136"/>
    </source>
</evidence>
<dbReference type="GO" id="GO:0016887">
    <property type="term" value="F:ATP hydrolysis activity"/>
    <property type="evidence" value="ECO:0007669"/>
    <property type="project" value="InterPro"/>
</dbReference>
<evidence type="ECO:0000256" key="4">
    <source>
        <dbReference type="ARBA" id="ARBA00022741"/>
    </source>
</evidence>
<dbReference type="SUPFAM" id="SSF52540">
    <property type="entry name" value="P-loop containing nucleoside triphosphate hydrolases"/>
    <property type="match status" value="1"/>
</dbReference>
<dbReference type="Gene3D" id="1.20.1560.10">
    <property type="entry name" value="ABC transporter type 1, transmembrane domain"/>
    <property type="match status" value="1"/>
</dbReference>
<dbReference type="Gene3D" id="3.40.50.300">
    <property type="entry name" value="P-loop containing nucleotide triphosphate hydrolases"/>
    <property type="match status" value="1"/>
</dbReference>
<sequence>MKADVASPAAPQAVPPSAEAFAKLPQPADPLLPIMPDATARPPLASALIKAAPVHDFNLARDLSLFTRVLRQAEGGRRVVAIFIASTVITIANMFGQVQLNDWNGRFFDAVGRKDLSGFVHDLQTFVVIIAILLALTVANTFLQERLKFRLREWITRHLLAEWLKPLRVYQLGFAGEYGHNPDQRIQEDTRLLGDYTADLGCGIVYSLLQLIAFVGMLWTLSAQVTFQVAGYDIAIPGYMVWCALAYASIGSALTWIVGRPLIALNGERYAREAEFRFALVRVNESGESIALHGGENDERRHLEAALAAVVDTMRRISSSLAHLTWITSGIGWLSLVVPILVAAPAYFGGNLTLGGLIMVAGAFTQVQLALRWFVDNFSRLADWRAAVHRVARFREALDNLPAIDAGAEEIKRGLHPQGHLAFEGVRILLPDGHIVIDDATVSITPGERVLIVGDTGRGKSTLFRAVAGLWPWGSGTILTPAPEAMAFLPQRPYLPLGTLRNALSYPSPADAFLDADVRQALERCDLGDLIPKLDKTERWDKELSLGEQERLAFARLLLHKPGWVFLDEATAALDEDSQRRVMRLFDDELKQTTVLSIGHRPDLAVYHTRTLQLVHGRDGDRLKLKPPPAPPPPRRWLQRLDDWLLTIRT</sequence>
<dbReference type="GO" id="GO:0005886">
    <property type="term" value="C:plasma membrane"/>
    <property type="evidence" value="ECO:0007669"/>
    <property type="project" value="UniProtKB-SubCell"/>
</dbReference>
<evidence type="ECO:0000256" key="9">
    <source>
        <dbReference type="SAM" id="Phobius"/>
    </source>
</evidence>
<protein>
    <submittedName>
        <fullName evidence="12">ABC transporter ATP-binding protein/permease</fullName>
    </submittedName>
</protein>
<evidence type="ECO:0000256" key="1">
    <source>
        <dbReference type="ARBA" id="ARBA00004651"/>
    </source>
</evidence>
<keyword evidence="7 9" id="KW-0472">Membrane</keyword>
<dbReference type="AlphaFoldDB" id="A0A6G9ABM5"/>
<evidence type="ECO:0000259" key="10">
    <source>
        <dbReference type="PROSITE" id="PS50893"/>
    </source>
</evidence>
<feature type="transmembrane region" description="Helical" evidence="9">
    <location>
        <begin position="79"/>
        <end position="98"/>
    </location>
</feature>
<feature type="transmembrane region" description="Helical" evidence="9">
    <location>
        <begin position="354"/>
        <end position="375"/>
    </location>
</feature>
<dbReference type="InterPro" id="IPR050835">
    <property type="entry name" value="ABC_transporter_sub-D"/>
</dbReference>
<dbReference type="InterPro" id="IPR036640">
    <property type="entry name" value="ABC1_TM_sf"/>
</dbReference>
<dbReference type="Proteomes" id="UP000500895">
    <property type="component" value="Chromosome"/>
</dbReference>
<evidence type="ECO:0000256" key="5">
    <source>
        <dbReference type="ARBA" id="ARBA00022840"/>
    </source>
</evidence>
<organism evidence="12 13">
    <name type="scientific">Bradyrhizobium symbiodeficiens</name>
    <dbReference type="NCBI Taxonomy" id="1404367"/>
    <lineage>
        <taxon>Bacteria</taxon>
        <taxon>Pseudomonadati</taxon>
        <taxon>Pseudomonadota</taxon>
        <taxon>Alphaproteobacteria</taxon>
        <taxon>Hyphomicrobiales</taxon>
        <taxon>Nitrobacteraceae</taxon>
        <taxon>Bradyrhizobium</taxon>
    </lineage>
</organism>
<reference evidence="12 13" key="1">
    <citation type="journal article" date="2020" name="Int. J. Syst. Evol. Microbiol.">
        <title>Description and complete genome sequences of Bradyrhizobium symbiodeficiens sp. nov., a non-symbiotic bacterium associated with legumes native to Canada.</title>
        <authorList>
            <person name="Bromfield E.S.P."/>
            <person name="Cloutier S."/>
            <person name="Nguyen H.D.T."/>
        </authorList>
    </citation>
    <scope>NUCLEOTIDE SEQUENCE [LARGE SCALE GENOMIC DNA]</scope>
    <source>
        <strain evidence="12 13">101S1MB</strain>
    </source>
</reference>
<evidence type="ECO:0000313" key="13">
    <source>
        <dbReference type="Proteomes" id="UP000500895"/>
    </source>
</evidence>
<keyword evidence="3 9" id="KW-0812">Transmembrane</keyword>
<evidence type="ECO:0000313" key="12">
    <source>
        <dbReference type="EMBL" id="QIP09851.1"/>
    </source>
</evidence>
<keyword evidence="5 12" id="KW-0067">ATP-binding</keyword>
<feature type="transmembrane region" description="Helical" evidence="9">
    <location>
        <begin position="200"/>
        <end position="219"/>
    </location>
</feature>
<dbReference type="PANTHER" id="PTHR11384">
    <property type="entry name" value="ATP-BINDING CASSETTE, SUB-FAMILY D MEMBER"/>
    <property type="match status" value="1"/>
</dbReference>
<dbReference type="RefSeq" id="WP_166469373.1">
    <property type="nucleotide sequence ID" value="NZ_CP050066.2"/>
</dbReference>
<dbReference type="GO" id="GO:0005524">
    <property type="term" value="F:ATP binding"/>
    <property type="evidence" value="ECO:0007669"/>
    <property type="project" value="UniProtKB-KW"/>
</dbReference>
<dbReference type="PROSITE" id="PS50929">
    <property type="entry name" value="ABC_TM1F"/>
    <property type="match status" value="1"/>
</dbReference>
<dbReference type="Pfam" id="PF00005">
    <property type="entry name" value="ABC_tran"/>
    <property type="match status" value="1"/>
</dbReference>
<evidence type="ECO:0000256" key="8">
    <source>
        <dbReference type="ARBA" id="ARBA00024722"/>
    </source>
</evidence>
<feature type="transmembrane region" description="Helical" evidence="9">
    <location>
        <begin position="123"/>
        <end position="143"/>
    </location>
</feature>
<accession>A0A6G9ABM5</accession>
<keyword evidence="4" id="KW-0547">Nucleotide-binding</keyword>
<feature type="domain" description="ABC transmembrane type-1" evidence="11">
    <location>
        <begin position="84"/>
        <end position="383"/>
    </location>
</feature>
<feature type="transmembrane region" description="Helical" evidence="9">
    <location>
        <begin position="324"/>
        <end position="348"/>
    </location>
</feature>
<dbReference type="EMBL" id="CP050066">
    <property type="protein sequence ID" value="QIP09851.1"/>
    <property type="molecule type" value="Genomic_DNA"/>
</dbReference>
<proteinExistence type="predicted"/>
<evidence type="ECO:0000259" key="11">
    <source>
        <dbReference type="PROSITE" id="PS50929"/>
    </source>
</evidence>
<keyword evidence="2" id="KW-0813">Transport</keyword>
<dbReference type="CDD" id="cd03223">
    <property type="entry name" value="ABCD_peroxisomal_ALDP"/>
    <property type="match status" value="1"/>
</dbReference>
<dbReference type="Pfam" id="PF06472">
    <property type="entry name" value="ABC_membrane_2"/>
    <property type="match status" value="1"/>
</dbReference>
<keyword evidence="6 9" id="KW-1133">Transmembrane helix</keyword>
<evidence type="ECO:0000256" key="3">
    <source>
        <dbReference type="ARBA" id="ARBA00022692"/>
    </source>
</evidence>
<name>A0A6G9ABM5_9BRAD</name>
<dbReference type="InterPro" id="IPR003439">
    <property type="entry name" value="ABC_transporter-like_ATP-bd"/>
</dbReference>
<dbReference type="SMART" id="SM00382">
    <property type="entry name" value="AAA"/>
    <property type="match status" value="1"/>
</dbReference>
<dbReference type="PROSITE" id="PS50893">
    <property type="entry name" value="ABC_TRANSPORTER_2"/>
    <property type="match status" value="1"/>
</dbReference>
<feature type="transmembrane region" description="Helical" evidence="9">
    <location>
        <begin position="239"/>
        <end position="259"/>
    </location>
</feature>
<dbReference type="SUPFAM" id="SSF90123">
    <property type="entry name" value="ABC transporter transmembrane region"/>
    <property type="match status" value="1"/>
</dbReference>
<dbReference type="PANTHER" id="PTHR11384:SF59">
    <property type="entry name" value="LYSOSOMAL COBALAMIN TRANSPORTER ABCD4"/>
    <property type="match status" value="1"/>
</dbReference>
<feature type="domain" description="ABC transporter" evidence="10">
    <location>
        <begin position="421"/>
        <end position="641"/>
    </location>
</feature>
<dbReference type="InterPro" id="IPR003593">
    <property type="entry name" value="AAA+_ATPase"/>
</dbReference>
<comment type="subcellular location">
    <subcellularLocation>
        <location evidence="1">Cell membrane</location>
        <topology evidence="1">Multi-pass membrane protein</topology>
    </subcellularLocation>
</comment>
<evidence type="ECO:0000256" key="2">
    <source>
        <dbReference type="ARBA" id="ARBA00022448"/>
    </source>
</evidence>
<dbReference type="InterPro" id="IPR027417">
    <property type="entry name" value="P-loop_NTPase"/>
</dbReference>
<dbReference type="GO" id="GO:0140359">
    <property type="term" value="F:ABC-type transporter activity"/>
    <property type="evidence" value="ECO:0007669"/>
    <property type="project" value="InterPro"/>
</dbReference>
<dbReference type="InterPro" id="IPR011527">
    <property type="entry name" value="ABC1_TM_dom"/>
</dbReference>
<evidence type="ECO:0000256" key="6">
    <source>
        <dbReference type="ARBA" id="ARBA00022989"/>
    </source>
</evidence>
<gene>
    <name evidence="12" type="ORF">HAV00_28025</name>
</gene>